<dbReference type="InterPro" id="IPR035684">
    <property type="entry name" value="ArgRS_core"/>
</dbReference>
<dbReference type="FunFam" id="1.10.730.10:FF:000006">
    <property type="entry name" value="Arginyl-tRNA synthetase 2, mitochondrial"/>
    <property type="match status" value="1"/>
</dbReference>
<evidence type="ECO:0000256" key="4">
    <source>
        <dbReference type="ARBA" id="ARBA00022741"/>
    </source>
</evidence>
<evidence type="ECO:0000259" key="13">
    <source>
        <dbReference type="SMART" id="SM00836"/>
    </source>
</evidence>
<keyword evidence="5 12" id="KW-0067">ATP-binding</keyword>
<keyword evidence="4 12" id="KW-0547">Nucleotide-binding</keyword>
<dbReference type="STRING" id="44316.ENSEGOP00005002250"/>
<dbReference type="GO" id="GO:0005739">
    <property type="term" value="C:mitochondrion"/>
    <property type="evidence" value="ECO:0007669"/>
    <property type="project" value="TreeGrafter"/>
</dbReference>
<dbReference type="PROSITE" id="PS00178">
    <property type="entry name" value="AA_TRNA_LIGASE_I"/>
    <property type="match status" value="1"/>
</dbReference>
<dbReference type="Gene3D" id="1.10.730.10">
    <property type="entry name" value="Isoleucyl-tRNA Synthetase, Domain 1"/>
    <property type="match status" value="1"/>
</dbReference>
<dbReference type="Pfam" id="PF00750">
    <property type="entry name" value="tRNA-synt_1d"/>
    <property type="match status" value="3"/>
</dbReference>
<keyword evidence="7 12" id="KW-0030">Aminoacyl-tRNA synthetase</keyword>
<dbReference type="InterPro" id="IPR008909">
    <property type="entry name" value="DALR_anticod-bd"/>
</dbReference>
<keyword evidence="15" id="KW-1185">Reference proteome</keyword>
<dbReference type="InterPro" id="IPR001278">
    <property type="entry name" value="Arg-tRNA-ligase"/>
</dbReference>
<keyword evidence="6 12" id="KW-0648">Protein biosynthesis</keyword>
<gene>
    <name evidence="14" type="ORF">DV515_00000876</name>
</gene>
<evidence type="ECO:0000256" key="12">
    <source>
        <dbReference type="RuleBase" id="RU363038"/>
    </source>
</evidence>
<evidence type="ECO:0000256" key="5">
    <source>
        <dbReference type="ARBA" id="ARBA00022840"/>
    </source>
</evidence>
<dbReference type="PANTHER" id="PTHR11956:SF11">
    <property type="entry name" value="ARGININE--TRNA LIGASE, MITOCHONDRIAL-RELATED"/>
    <property type="match status" value="1"/>
</dbReference>
<dbReference type="EMBL" id="QUSF01000002">
    <property type="protein sequence ID" value="RLW12263.1"/>
    <property type="molecule type" value="Genomic_DNA"/>
</dbReference>
<dbReference type="GO" id="GO:0032543">
    <property type="term" value="P:mitochondrial translation"/>
    <property type="evidence" value="ECO:0007669"/>
    <property type="project" value="TreeGrafter"/>
</dbReference>
<protein>
    <recommendedName>
        <fullName evidence="9">Probable arginine--tRNA ligase, mitochondrial</fullName>
        <ecNumber evidence="2">6.1.1.19</ecNumber>
    </recommendedName>
    <alternativeName>
        <fullName evidence="8">Arginyl-tRNA synthetase</fullName>
    </alternativeName>
</protein>
<dbReference type="GO" id="GO:0006420">
    <property type="term" value="P:arginyl-tRNA aminoacylation"/>
    <property type="evidence" value="ECO:0007669"/>
    <property type="project" value="InterPro"/>
</dbReference>
<evidence type="ECO:0000256" key="10">
    <source>
        <dbReference type="ARBA" id="ARBA00049339"/>
    </source>
</evidence>
<evidence type="ECO:0000256" key="2">
    <source>
        <dbReference type="ARBA" id="ARBA00012837"/>
    </source>
</evidence>
<dbReference type="EC" id="6.1.1.19" evidence="2"/>
<dbReference type="PANTHER" id="PTHR11956">
    <property type="entry name" value="ARGINYL-TRNA SYNTHETASE"/>
    <property type="match status" value="1"/>
</dbReference>
<evidence type="ECO:0000256" key="6">
    <source>
        <dbReference type="ARBA" id="ARBA00022917"/>
    </source>
</evidence>
<comment type="similarity">
    <text evidence="1 12">Belongs to the class-I aminoacyl-tRNA synthetase family.</text>
</comment>
<name>A0A3L8T0A2_CHLGU</name>
<dbReference type="SUPFAM" id="SSF52374">
    <property type="entry name" value="Nucleotidylyl transferase"/>
    <property type="match status" value="2"/>
</dbReference>
<accession>A0A3L8T0A2</accession>
<reference evidence="14 15" key="1">
    <citation type="journal article" date="2018" name="Proc. R. Soc. B">
        <title>A non-coding region near Follistatin controls head colour polymorphism in the Gouldian finch.</title>
        <authorList>
            <person name="Toomey M.B."/>
            <person name="Marques C.I."/>
            <person name="Andrade P."/>
            <person name="Araujo P.M."/>
            <person name="Sabatino S."/>
            <person name="Gazda M.A."/>
            <person name="Afonso S."/>
            <person name="Lopes R.J."/>
            <person name="Corbo J.C."/>
            <person name="Carneiro M."/>
        </authorList>
    </citation>
    <scope>NUCLEOTIDE SEQUENCE [LARGE SCALE GENOMIC DNA]</scope>
    <source>
        <strain evidence="14">Red01</strain>
        <tissue evidence="14">Muscle</tissue>
    </source>
</reference>
<organism evidence="14 15">
    <name type="scientific">Chloebia gouldiae</name>
    <name type="common">Gouldian finch</name>
    <name type="synonym">Erythrura gouldiae</name>
    <dbReference type="NCBI Taxonomy" id="44316"/>
    <lineage>
        <taxon>Eukaryota</taxon>
        <taxon>Metazoa</taxon>
        <taxon>Chordata</taxon>
        <taxon>Craniata</taxon>
        <taxon>Vertebrata</taxon>
        <taxon>Euteleostomi</taxon>
        <taxon>Archelosauria</taxon>
        <taxon>Archosauria</taxon>
        <taxon>Dinosauria</taxon>
        <taxon>Saurischia</taxon>
        <taxon>Theropoda</taxon>
        <taxon>Coelurosauria</taxon>
        <taxon>Aves</taxon>
        <taxon>Neognathae</taxon>
        <taxon>Neoaves</taxon>
        <taxon>Telluraves</taxon>
        <taxon>Australaves</taxon>
        <taxon>Passeriformes</taxon>
        <taxon>Passeroidea</taxon>
        <taxon>Passeridae</taxon>
        <taxon>Chloebia</taxon>
    </lineage>
</organism>
<comment type="function">
    <text evidence="11">Catalyzes the attachment of arginine to tRNA(Arg) in a two-step reaction: arginine is first activated by ATP to form Arg-AMP and then transferred to the acceptor end of tRNA(Arg).</text>
</comment>
<dbReference type="InterPro" id="IPR001412">
    <property type="entry name" value="aa-tRNA-synth_I_CS"/>
</dbReference>
<keyword evidence="3 12" id="KW-0436">Ligase</keyword>
<dbReference type="SUPFAM" id="SSF55190">
    <property type="entry name" value="Arginyl-tRNA synthetase (ArgRS), N-terminal 'additional' domain"/>
    <property type="match status" value="1"/>
</dbReference>
<dbReference type="Gene3D" id="3.30.1360.70">
    <property type="entry name" value="Arginyl tRNA synthetase N-terminal domain"/>
    <property type="match status" value="1"/>
</dbReference>
<comment type="catalytic activity">
    <reaction evidence="10">
        <text>tRNA(Arg) + L-arginine + ATP = L-arginyl-tRNA(Arg) + AMP + diphosphate</text>
        <dbReference type="Rhea" id="RHEA:20301"/>
        <dbReference type="Rhea" id="RHEA-COMP:9658"/>
        <dbReference type="Rhea" id="RHEA-COMP:9673"/>
        <dbReference type="ChEBI" id="CHEBI:30616"/>
        <dbReference type="ChEBI" id="CHEBI:32682"/>
        <dbReference type="ChEBI" id="CHEBI:33019"/>
        <dbReference type="ChEBI" id="CHEBI:78442"/>
        <dbReference type="ChEBI" id="CHEBI:78513"/>
        <dbReference type="ChEBI" id="CHEBI:456215"/>
        <dbReference type="EC" id="6.1.1.19"/>
    </reaction>
</comment>
<evidence type="ECO:0000256" key="9">
    <source>
        <dbReference type="ARBA" id="ARBA00039495"/>
    </source>
</evidence>
<dbReference type="FunFam" id="3.30.1360.70:FF:000004">
    <property type="entry name" value="Probable arginine--tRNA ligase, mitochondrial"/>
    <property type="match status" value="1"/>
</dbReference>
<evidence type="ECO:0000256" key="3">
    <source>
        <dbReference type="ARBA" id="ARBA00022598"/>
    </source>
</evidence>
<dbReference type="Proteomes" id="UP000276834">
    <property type="component" value="Unassembled WGS sequence"/>
</dbReference>
<proteinExistence type="inferred from homology"/>
<evidence type="ECO:0000256" key="11">
    <source>
        <dbReference type="ARBA" id="ARBA00049595"/>
    </source>
</evidence>
<dbReference type="Pfam" id="PF05746">
    <property type="entry name" value="DALR_1"/>
    <property type="match status" value="1"/>
</dbReference>
<dbReference type="SUPFAM" id="SSF47323">
    <property type="entry name" value="Anticodon-binding domain of a subclass of class I aminoacyl-tRNA synthetases"/>
    <property type="match status" value="1"/>
</dbReference>
<evidence type="ECO:0000256" key="7">
    <source>
        <dbReference type="ARBA" id="ARBA00023146"/>
    </source>
</evidence>
<feature type="domain" description="DALR anticodon binding" evidence="13">
    <location>
        <begin position="528"/>
        <end position="643"/>
    </location>
</feature>
<evidence type="ECO:0000256" key="8">
    <source>
        <dbReference type="ARBA" id="ARBA00033033"/>
    </source>
</evidence>
<dbReference type="OrthoDB" id="68056at2759"/>
<sequence>MAAGSFRRSIASQLSKVLDLPPENLIKSISAVPVSKKRHVADFQLSIASVIENSSGDCLAQDLHLQAQQLAERLKCDSVVSAISAGPGTVNFTINRELLAKTVLQQVWKDGSEYGVKSELFSTVPRQKAVIEFSSPNIAKKFHIGHLRSTIVGDTKPENCSIGMRDYLQLNNIIFVSLPGNFIANLKVALGHEVVRINYLGDWGMQFGLLGVGFQSFGNKEKLKSSPLQHLFEVYVQINKAAEDENIKKLAKDFFRKLEEHDEQTLSIWKQFRDLSIEEYIRIYKRLGVHFDEYSGESFYQEKAQEVLKMLEDKGLLQKTIKGTGIVDLSEKKDLSTFSTVMRSDGTSLYITRQVSPSVLITTFHNKSCAIANAFFRLEYKADGSPVTVLDLAAAIDRMNKHSWDTMIYVTDKSQSNHFQHLFQILKLMGYDWAERCQHVSFGLVQGMKTRRGEVIFLEDVLNEVRSRMLENMTSTKTTKEIQDPVETAEKVGLAALIIQDFRGLLSSDYQFSWDRALQSRGDTGVFLQYTHARLHSLEQMHGNAELTDVNVACLQELDAISVLQHLLRYDEVLYRSSQDLQPKHIVSYLLTLSHLAAVAHKTLPVKGSAPDVAQARLCLFHAARSVLANGMKLLGITPVTQM</sequence>
<comment type="caution">
    <text evidence="14">The sequence shown here is derived from an EMBL/GenBank/DDBJ whole genome shotgun (WGS) entry which is preliminary data.</text>
</comment>
<evidence type="ECO:0000313" key="14">
    <source>
        <dbReference type="EMBL" id="RLW12263.1"/>
    </source>
</evidence>
<evidence type="ECO:0000256" key="1">
    <source>
        <dbReference type="ARBA" id="ARBA00005594"/>
    </source>
</evidence>
<dbReference type="GO" id="GO:0004814">
    <property type="term" value="F:arginine-tRNA ligase activity"/>
    <property type="evidence" value="ECO:0007669"/>
    <property type="project" value="UniProtKB-EC"/>
</dbReference>
<dbReference type="InterPro" id="IPR009080">
    <property type="entry name" value="tRNAsynth_Ia_anticodon-bd"/>
</dbReference>
<dbReference type="Gene3D" id="3.40.50.620">
    <property type="entry name" value="HUPs"/>
    <property type="match status" value="2"/>
</dbReference>
<dbReference type="GO" id="GO:0005524">
    <property type="term" value="F:ATP binding"/>
    <property type="evidence" value="ECO:0007669"/>
    <property type="project" value="UniProtKB-KW"/>
</dbReference>
<evidence type="ECO:0000313" key="15">
    <source>
        <dbReference type="Proteomes" id="UP000276834"/>
    </source>
</evidence>
<dbReference type="InterPro" id="IPR014729">
    <property type="entry name" value="Rossmann-like_a/b/a_fold"/>
</dbReference>
<dbReference type="InterPro" id="IPR036695">
    <property type="entry name" value="Arg-tRNA-synth_N_sf"/>
</dbReference>
<dbReference type="PRINTS" id="PR01038">
    <property type="entry name" value="TRNASYNTHARG"/>
</dbReference>
<dbReference type="SMART" id="SM00836">
    <property type="entry name" value="DALR_1"/>
    <property type="match status" value="1"/>
</dbReference>
<dbReference type="AlphaFoldDB" id="A0A3L8T0A2"/>